<sequence length="106" mass="12461">MLFLLLNAVVVFFNKELYRVLDNPKKHFAYNMHVAKELALYLKNHNIDCVKTDSKMQLRLKFYGIAKCSHVILDKLSLKKKEDADVTIRYNNRVVYKANVTNINNK</sequence>
<name>A0A1W1CYQ2_9ZZZZ</name>
<accession>A0A1W1CYQ2</accession>
<dbReference type="EMBL" id="FPHH01000162">
    <property type="protein sequence ID" value="SFV70944.1"/>
    <property type="molecule type" value="Genomic_DNA"/>
</dbReference>
<reference evidence="1" key="1">
    <citation type="submission" date="2016-10" db="EMBL/GenBank/DDBJ databases">
        <authorList>
            <person name="de Groot N.N."/>
        </authorList>
    </citation>
    <scope>NUCLEOTIDE SEQUENCE</scope>
</reference>
<protein>
    <submittedName>
        <fullName evidence="1">FIG00761799: membrane protein</fullName>
    </submittedName>
</protein>
<organism evidence="1">
    <name type="scientific">hydrothermal vent metagenome</name>
    <dbReference type="NCBI Taxonomy" id="652676"/>
    <lineage>
        <taxon>unclassified sequences</taxon>
        <taxon>metagenomes</taxon>
        <taxon>ecological metagenomes</taxon>
    </lineage>
</organism>
<evidence type="ECO:0000313" key="1">
    <source>
        <dbReference type="EMBL" id="SFV70944.1"/>
    </source>
</evidence>
<gene>
    <name evidence="1" type="ORF">MNB_SM-5-265</name>
</gene>
<proteinExistence type="predicted"/>
<dbReference type="AlphaFoldDB" id="A0A1W1CYQ2"/>